<evidence type="ECO:0000256" key="11">
    <source>
        <dbReference type="ARBA" id="ARBA00033354"/>
    </source>
</evidence>
<dbReference type="GO" id="GO:0009236">
    <property type="term" value="P:cobalamin biosynthetic process"/>
    <property type="evidence" value="ECO:0007669"/>
    <property type="project" value="UniProtKB-UniRule"/>
</dbReference>
<dbReference type="Pfam" id="PF01923">
    <property type="entry name" value="Cob_adeno_trans"/>
    <property type="match status" value="1"/>
</dbReference>
<dbReference type="UniPathway" id="UPA00148">
    <property type="reaction ID" value="UER00233"/>
</dbReference>
<dbReference type="EMBL" id="CP054705">
    <property type="protein sequence ID" value="QQK74282.1"/>
    <property type="molecule type" value="Genomic_DNA"/>
</dbReference>
<dbReference type="Proteomes" id="UP000595823">
    <property type="component" value="Chromosome"/>
</dbReference>
<evidence type="ECO:0000256" key="2">
    <source>
        <dbReference type="ARBA" id="ARBA00007487"/>
    </source>
</evidence>
<sequence length="164" mass="18361">MSIYTRTGDDGDTGIVGGRTSKSSVQVEAYGTIEEANSFIGVATAFLTEKKIAYKVNETMVTVLEEHIDFYNEVTSALERFILPGGTPAAAYLHVARTVVRRAERRVVQLANETGVNSYVRQYLNRLADYLFVICRIVNARAGQPDIEYERGEKVFRNVGREEE</sequence>
<dbReference type="GO" id="GO:0008817">
    <property type="term" value="F:corrinoid adenosyltransferase activity"/>
    <property type="evidence" value="ECO:0007669"/>
    <property type="project" value="UniProtKB-UniRule"/>
</dbReference>
<dbReference type="RefSeq" id="WP_200126347.1">
    <property type="nucleotide sequence ID" value="NZ_CP054705.1"/>
</dbReference>
<comment type="similarity">
    <text evidence="2 14">Belongs to the Cob(I)alamin adenosyltransferase family.</text>
</comment>
<proteinExistence type="inferred from homology"/>
<keyword evidence="5 14" id="KW-0169">Cobalamin biosynthesis</keyword>
<dbReference type="NCBIfam" id="TIGR00636">
    <property type="entry name" value="PduO_Nterm"/>
    <property type="match status" value="1"/>
</dbReference>
<evidence type="ECO:0000256" key="14">
    <source>
        <dbReference type="RuleBase" id="RU366026"/>
    </source>
</evidence>
<organism evidence="16 17">
    <name type="scientific">Salicibibacter cibarius</name>
    <dbReference type="NCBI Taxonomy" id="2743000"/>
    <lineage>
        <taxon>Bacteria</taxon>
        <taxon>Bacillati</taxon>
        <taxon>Bacillota</taxon>
        <taxon>Bacilli</taxon>
        <taxon>Bacillales</taxon>
        <taxon>Bacillaceae</taxon>
        <taxon>Salicibibacter</taxon>
    </lineage>
</organism>
<keyword evidence="8 14" id="KW-0067">ATP-binding</keyword>
<name>A0A7T7C9W1_9BACI</name>
<dbReference type="AlphaFoldDB" id="A0A7T7C9W1"/>
<dbReference type="Gene3D" id="1.20.1200.10">
    <property type="entry name" value="Cobalamin adenosyltransferase-like"/>
    <property type="match status" value="2"/>
</dbReference>
<dbReference type="SUPFAM" id="SSF89028">
    <property type="entry name" value="Cobalamin adenosyltransferase-like"/>
    <property type="match status" value="1"/>
</dbReference>
<evidence type="ECO:0000256" key="13">
    <source>
        <dbReference type="ARBA" id="ARBA00048692"/>
    </source>
</evidence>
<reference evidence="16 17" key="1">
    <citation type="submission" date="2020-06" db="EMBL/GenBank/DDBJ databases">
        <title>Genomic analysis of Salicibibacter sp. NKC5-3.</title>
        <authorList>
            <person name="Oh Y.J."/>
        </authorList>
    </citation>
    <scope>NUCLEOTIDE SEQUENCE [LARGE SCALE GENOMIC DNA]</scope>
    <source>
        <strain evidence="16 17">NKC5-3</strain>
    </source>
</reference>
<comment type="catalytic activity">
    <reaction evidence="13 14">
        <text>2 cob(II)alamin + reduced [electron-transfer flavoprotein] + 2 ATP = 2 adenosylcob(III)alamin + 2 triphosphate + oxidized [electron-transfer flavoprotein] + 3 H(+)</text>
        <dbReference type="Rhea" id="RHEA:28671"/>
        <dbReference type="Rhea" id="RHEA-COMP:10685"/>
        <dbReference type="Rhea" id="RHEA-COMP:10686"/>
        <dbReference type="ChEBI" id="CHEBI:15378"/>
        <dbReference type="ChEBI" id="CHEBI:16304"/>
        <dbReference type="ChEBI" id="CHEBI:18036"/>
        <dbReference type="ChEBI" id="CHEBI:18408"/>
        <dbReference type="ChEBI" id="CHEBI:30616"/>
        <dbReference type="ChEBI" id="CHEBI:57692"/>
        <dbReference type="ChEBI" id="CHEBI:58307"/>
        <dbReference type="EC" id="2.5.1.17"/>
    </reaction>
</comment>
<evidence type="ECO:0000256" key="10">
    <source>
        <dbReference type="ARBA" id="ARBA00033334"/>
    </source>
</evidence>
<comment type="pathway">
    <text evidence="1 14">Cofactor biosynthesis; adenosylcobalamin biosynthesis; adenosylcobalamin from cob(II)yrinate a,c-diamide: step 2/7.</text>
</comment>
<evidence type="ECO:0000256" key="6">
    <source>
        <dbReference type="ARBA" id="ARBA00022679"/>
    </source>
</evidence>
<evidence type="ECO:0000256" key="5">
    <source>
        <dbReference type="ARBA" id="ARBA00022573"/>
    </source>
</evidence>
<dbReference type="PANTHER" id="PTHR12213">
    <property type="entry name" value="CORRINOID ADENOSYLTRANSFERASE"/>
    <property type="match status" value="1"/>
</dbReference>
<keyword evidence="7 14" id="KW-0547">Nucleotide-binding</keyword>
<evidence type="ECO:0000256" key="3">
    <source>
        <dbReference type="ARBA" id="ARBA00012454"/>
    </source>
</evidence>
<dbReference type="EC" id="2.5.1.17" evidence="3 14"/>
<dbReference type="InterPro" id="IPR016030">
    <property type="entry name" value="CblAdoTrfase-like"/>
</dbReference>
<dbReference type="KEGG" id="scia:HUG15_00710"/>
<dbReference type="InterPro" id="IPR029499">
    <property type="entry name" value="PduO-typ"/>
</dbReference>
<dbReference type="GO" id="GO:0005524">
    <property type="term" value="F:ATP binding"/>
    <property type="evidence" value="ECO:0007669"/>
    <property type="project" value="UniProtKB-UniRule"/>
</dbReference>
<comment type="catalytic activity">
    <reaction evidence="12 14">
        <text>2 cob(II)yrinate a,c diamide + reduced [electron-transfer flavoprotein] + 2 ATP = 2 adenosylcob(III)yrinate a,c-diamide + 2 triphosphate + oxidized [electron-transfer flavoprotein] + 3 H(+)</text>
        <dbReference type="Rhea" id="RHEA:11528"/>
        <dbReference type="Rhea" id="RHEA-COMP:10685"/>
        <dbReference type="Rhea" id="RHEA-COMP:10686"/>
        <dbReference type="ChEBI" id="CHEBI:15378"/>
        <dbReference type="ChEBI" id="CHEBI:18036"/>
        <dbReference type="ChEBI" id="CHEBI:30616"/>
        <dbReference type="ChEBI" id="CHEBI:57692"/>
        <dbReference type="ChEBI" id="CHEBI:58307"/>
        <dbReference type="ChEBI" id="CHEBI:58503"/>
        <dbReference type="ChEBI" id="CHEBI:58537"/>
        <dbReference type="EC" id="2.5.1.17"/>
    </reaction>
</comment>
<evidence type="ECO:0000256" key="8">
    <source>
        <dbReference type="ARBA" id="ARBA00022840"/>
    </source>
</evidence>
<accession>A0A7T7C9W1</accession>
<evidence type="ECO:0000256" key="12">
    <source>
        <dbReference type="ARBA" id="ARBA00048555"/>
    </source>
</evidence>
<evidence type="ECO:0000256" key="4">
    <source>
        <dbReference type="ARBA" id="ARBA00020963"/>
    </source>
</evidence>
<evidence type="ECO:0000256" key="9">
    <source>
        <dbReference type="ARBA" id="ARBA00031529"/>
    </source>
</evidence>
<keyword evidence="17" id="KW-1185">Reference proteome</keyword>
<keyword evidence="6 14" id="KW-0808">Transferase</keyword>
<dbReference type="InterPro" id="IPR036451">
    <property type="entry name" value="CblAdoTrfase-like_sf"/>
</dbReference>
<protein>
    <recommendedName>
        <fullName evidence="4 14">Corrinoid adenosyltransferase</fullName>
        <ecNumber evidence="3 14">2.5.1.17</ecNumber>
    </recommendedName>
    <alternativeName>
        <fullName evidence="9 14">Cob(II)alamin adenosyltransferase</fullName>
    </alternativeName>
    <alternativeName>
        <fullName evidence="11 14">Cob(II)yrinic acid a,c-diamide adenosyltransferase</fullName>
    </alternativeName>
    <alternativeName>
        <fullName evidence="10 14">Cobinamide/cobalamin adenosyltransferase</fullName>
    </alternativeName>
</protein>
<evidence type="ECO:0000313" key="17">
    <source>
        <dbReference type="Proteomes" id="UP000595823"/>
    </source>
</evidence>
<evidence type="ECO:0000313" key="16">
    <source>
        <dbReference type="EMBL" id="QQK74282.1"/>
    </source>
</evidence>
<evidence type="ECO:0000259" key="15">
    <source>
        <dbReference type="Pfam" id="PF01923"/>
    </source>
</evidence>
<evidence type="ECO:0000256" key="7">
    <source>
        <dbReference type="ARBA" id="ARBA00022741"/>
    </source>
</evidence>
<feature type="domain" description="Cobalamin adenosyltransferase-like" evidence="15">
    <location>
        <begin position="50"/>
        <end position="137"/>
    </location>
</feature>
<dbReference type="PANTHER" id="PTHR12213:SF0">
    <property type="entry name" value="CORRINOID ADENOSYLTRANSFERASE MMAB"/>
    <property type="match status" value="1"/>
</dbReference>
<evidence type="ECO:0000256" key="1">
    <source>
        <dbReference type="ARBA" id="ARBA00005121"/>
    </source>
</evidence>
<gene>
    <name evidence="16" type="ORF">HUG15_00710</name>
</gene>